<organism evidence="1 2">
    <name type="scientific">Eretmocerus hayati</name>
    <dbReference type="NCBI Taxonomy" id="131215"/>
    <lineage>
        <taxon>Eukaryota</taxon>
        <taxon>Metazoa</taxon>
        <taxon>Ecdysozoa</taxon>
        <taxon>Arthropoda</taxon>
        <taxon>Hexapoda</taxon>
        <taxon>Insecta</taxon>
        <taxon>Pterygota</taxon>
        <taxon>Neoptera</taxon>
        <taxon>Endopterygota</taxon>
        <taxon>Hymenoptera</taxon>
        <taxon>Apocrita</taxon>
        <taxon>Proctotrupomorpha</taxon>
        <taxon>Chalcidoidea</taxon>
        <taxon>Aphelinidae</taxon>
        <taxon>Aphelininae</taxon>
        <taxon>Eretmocerus</taxon>
    </lineage>
</organism>
<proteinExistence type="predicted"/>
<keyword evidence="2" id="KW-1185">Reference proteome</keyword>
<protein>
    <submittedName>
        <fullName evidence="1">Uncharacterized protein</fullName>
    </submittedName>
</protein>
<dbReference type="Proteomes" id="UP001239111">
    <property type="component" value="Chromosome 4"/>
</dbReference>
<name>A0ACC2N5R4_9HYME</name>
<sequence length="368" mass="42341">MPASRDGNNNAGERSLPFITDHIFRLDTVFSIGSQSRKRLATVCETLDVPPLKRDELPHDRFRDKASNTLSAIQNKVVQAMENSFDCEIMDHNVDLKKVMVTNKWHLEMISNMRLKFNNAGTIKDKIEILTFLLSDWTLSNIRSYFTCTKYMYEKMQKLRSDPDSNLRKARAGFDMDPKESIIDHFMDQKNCHTCPRKKESLTVKDPGIDEKEERQKRLLLYTMKELYKNWKKENSHLPKLPGLTFFQSLRPTECVSAGDPGTHTICVCTEHQKVKLKVYALGASLTYRDVMEKVVCNVEDGGCMLRRCKKCPGARDAVEYLTSQTQFNESSTITSKKWIPKVLTEVENRVPCPCNQRLKKPVISSKS</sequence>
<reference evidence="1" key="1">
    <citation type="submission" date="2023-04" db="EMBL/GenBank/DDBJ databases">
        <title>A chromosome-level genome assembly of the parasitoid wasp Eretmocerus hayati.</title>
        <authorList>
            <person name="Zhong Y."/>
            <person name="Liu S."/>
            <person name="Liu Y."/>
        </authorList>
    </citation>
    <scope>NUCLEOTIDE SEQUENCE</scope>
    <source>
        <strain evidence="1">ZJU_SS_LIU_2023</strain>
    </source>
</reference>
<comment type="caution">
    <text evidence="1">The sequence shown here is derived from an EMBL/GenBank/DDBJ whole genome shotgun (WGS) entry which is preliminary data.</text>
</comment>
<evidence type="ECO:0000313" key="1">
    <source>
        <dbReference type="EMBL" id="KAJ8666515.1"/>
    </source>
</evidence>
<dbReference type="EMBL" id="CM056744">
    <property type="protein sequence ID" value="KAJ8666515.1"/>
    <property type="molecule type" value="Genomic_DNA"/>
</dbReference>
<accession>A0ACC2N5R4</accession>
<evidence type="ECO:0000313" key="2">
    <source>
        <dbReference type="Proteomes" id="UP001239111"/>
    </source>
</evidence>
<gene>
    <name evidence="1" type="ORF">QAD02_008177</name>
</gene>